<dbReference type="Pfam" id="PF07606">
    <property type="entry name" value="DUF1569"/>
    <property type="match status" value="1"/>
</dbReference>
<evidence type="ECO:0000313" key="2">
    <source>
        <dbReference type="Proteomes" id="UP001597557"/>
    </source>
</evidence>
<gene>
    <name evidence="1" type="ORF">ACFS5N_10310</name>
</gene>
<dbReference type="Proteomes" id="UP001597557">
    <property type="component" value="Unassembled WGS sequence"/>
</dbReference>
<name>A0ABW5YC44_9SPHI</name>
<keyword evidence="2" id="KW-1185">Reference proteome</keyword>
<dbReference type="InterPro" id="IPR034660">
    <property type="entry name" value="DinB/YfiT-like"/>
</dbReference>
<reference evidence="2" key="1">
    <citation type="journal article" date="2019" name="Int. J. Syst. Evol. Microbiol.">
        <title>The Global Catalogue of Microorganisms (GCM) 10K type strain sequencing project: providing services to taxonomists for standard genome sequencing and annotation.</title>
        <authorList>
            <consortium name="The Broad Institute Genomics Platform"/>
            <consortium name="The Broad Institute Genome Sequencing Center for Infectious Disease"/>
            <person name="Wu L."/>
            <person name="Ma J."/>
        </authorList>
    </citation>
    <scope>NUCLEOTIDE SEQUENCE [LARGE SCALE GENOMIC DNA]</scope>
    <source>
        <strain evidence="2">KCTC 22437</strain>
    </source>
</reference>
<protein>
    <submittedName>
        <fullName evidence="1">DUF1569 domain-containing protein</fullName>
    </submittedName>
</protein>
<sequence length="150" mass="17355">MKSVFNPADVVELIYRINKLTPESQALWGKMSVAQMLAHVNVSYEMVFTDKHPRPNAFTRLLLKLLVKNKVVGPQPYKHNERTAPAFMIGDARNFELEKTRLLSHLNQTLQLGQEYFHKKPSHSFGKLTAGEWNVLFYKHLDHHLTQFGV</sequence>
<proteinExistence type="predicted"/>
<dbReference type="EMBL" id="JBHUPD010000002">
    <property type="protein sequence ID" value="MFD2872861.1"/>
    <property type="molecule type" value="Genomic_DNA"/>
</dbReference>
<dbReference type="Gene3D" id="1.20.120.450">
    <property type="entry name" value="dinb family like domain"/>
    <property type="match status" value="1"/>
</dbReference>
<dbReference type="RefSeq" id="WP_377185005.1">
    <property type="nucleotide sequence ID" value="NZ_JBHUPD010000002.1"/>
</dbReference>
<comment type="caution">
    <text evidence="1">The sequence shown here is derived from an EMBL/GenBank/DDBJ whole genome shotgun (WGS) entry which is preliminary data.</text>
</comment>
<accession>A0ABW5YC44</accession>
<dbReference type="InterPro" id="IPR011463">
    <property type="entry name" value="DUF1569"/>
</dbReference>
<evidence type="ECO:0000313" key="1">
    <source>
        <dbReference type="EMBL" id="MFD2872861.1"/>
    </source>
</evidence>
<organism evidence="1 2">
    <name type="scientific">Mucilaginibacter ximonensis</name>
    <dbReference type="NCBI Taxonomy" id="538021"/>
    <lineage>
        <taxon>Bacteria</taxon>
        <taxon>Pseudomonadati</taxon>
        <taxon>Bacteroidota</taxon>
        <taxon>Sphingobacteriia</taxon>
        <taxon>Sphingobacteriales</taxon>
        <taxon>Sphingobacteriaceae</taxon>
        <taxon>Mucilaginibacter</taxon>
    </lineage>
</organism>